<evidence type="ECO:0000259" key="9">
    <source>
        <dbReference type="PROSITE" id="PS50885"/>
    </source>
</evidence>
<evidence type="ECO:0000256" key="2">
    <source>
        <dbReference type="ARBA" id="ARBA00022475"/>
    </source>
</evidence>
<dbReference type="Gene3D" id="6.10.340.10">
    <property type="match status" value="1"/>
</dbReference>
<comment type="similarity">
    <text evidence="5">Belongs to the methyl-accepting chemotaxis (MCP) protein family.</text>
</comment>
<feature type="domain" description="Methyl-accepting transducer" evidence="8">
    <location>
        <begin position="278"/>
        <end position="514"/>
    </location>
</feature>
<feature type="domain" description="HAMP" evidence="9">
    <location>
        <begin position="206"/>
        <end position="259"/>
    </location>
</feature>
<evidence type="ECO:0000313" key="11">
    <source>
        <dbReference type="Proteomes" id="UP000069697"/>
    </source>
</evidence>
<dbReference type="AlphaFoldDB" id="A0A124DYW7"/>
<keyword evidence="3 7" id="KW-0472">Membrane</keyword>
<evidence type="ECO:0000256" key="6">
    <source>
        <dbReference type="PROSITE-ProRule" id="PRU00284"/>
    </source>
</evidence>
<reference evidence="10 11" key="1">
    <citation type="journal article" date="2016" name="Genome Announc.">
        <title>Draft Genome Sequence of Paenibacillus amylolyticus Heshi-A3, Isolated from Fermented Rice Bran in a Japanese Fermented Seafood Dish.</title>
        <authorList>
            <person name="Akuzawa S."/>
            <person name="Nagaoka J."/>
            <person name="Kanekatsu M."/>
            <person name="Kubota E."/>
            <person name="Ohtake R."/>
            <person name="Suzuki T."/>
            <person name="Kanesaki Y."/>
        </authorList>
    </citation>
    <scope>NUCLEOTIDE SEQUENCE [LARGE SCALE GENOMIC DNA]</scope>
    <source>
        <strain evidence="10 11">Heshi-A3</strain>
    </source>
</reference>
<keyword evidence="7" id="KW-0812">Transmembrane</keyword>
<dbReference type="GO" id="GO:0005886">
    <property type="term" value="C:plasma membrane"/>
    <property type="evidence" value="ECO:0007669"/>
    <property type="project" value="UniProtKB-SubCell"/>
</dbReference>
<keyword evidence="2" id="KW-1003">Cell membrane</keyword>
<dbReference type="SUPFAM" id="SSF58104">
    <property type="entry name" value="Methyl-accepting chemotaxis protein (MCP) signaling domain"/>
    <property type="match status" value="1"/>
</dbReference>
<dbReference type="InterPro" id="IPR003660">
    <property type="entry name" value="HAMP_dom"/>
</dbReference>
<dbReference type="Pfam" id="PF12729">
    <property type="entry name" value="4HB_MCP_1"/>
    <property type="match status" value="1"/>
</dbReference>
<proteinExistence type="inferred from homology"/>
<comment type="caution">
    <text evidence="10">The sequence shown here is derived from an EMBL/GenBank/DDBJ whole genome shotgun (WGS) entry which is preliminary data.</text>
</comment>
<name>A0A124DYW7_PAEAM</name>
<dbReference type="GO" id="GO:0007165">
    <property type="term" value="P:signal transduction"/>
    <property type="evidence" value="ECO:0007669"/>
    <property type="project" value="UniProtKB-KW"/>
</dbReference>
<dbReference type="Gene3D" id="1.10.287.950">
    <property type="entry name" value="Methyl-accepting chemotaxis protein"/>
    <property type="match status" value="1"/>
</dbReference>
<evidence type="ECO:0000313" key="10">
    <source>
        <dbReference type="EMBL" id="GAS85489.1"/>
    </source>
</evidence>
<reference evidence="11" key="2">
    <citation type="submission" date="2016-01" db="EMBL/GenBank/DDBJ databases">
        <title>Draft Genome Sequence of Paenibacillus amylolyticus Heshi-A3 that Was Isolated from Fermented Rice Bran with Aging Salted Mackerel, Which Was Named Heshiko as Traditional Fermented Seafood in Japan.</title>
        <authorList>
            <person name="Akuzawa S."/>
            <person name="Nakagawa J."/>
            <person name="Kanekatsu T."/>
            <person name="Kubota E."/>
            <person name="Ohtake R."/>
            <person name="Suzuki T."/>
            <person name="Kanesaki Y."/>
        </authorList>
    </citation>
    <scope>NUCLEOTIDE SEQUENCE [LARGE SCALE GENOMIC DNA]</scope>
    <source>
        <strain evidence="11">Heshi-A3</strain>
    </source>
</reference>
<feature type="transmembrane region" description="Helical" evidence="7">
    <location>
        <begin position="182"/>
        <end position="204"/>
    </location>
</feature>
<keyword evidence="7" id="KW-1133">Transmembrane helix</keyword>
<accession>A0A124DYW7</accession>
<evidence type="ECO:0000256" key="1">
    <source>
        <dbReference type="ARBA" id="ARBA00004236"/>
    </source>
</evidence>
<evidence type="ECO:0000256" key="3">
    <source>
        <dbReference type="ARBA" id="ARBA00023136"/>
    </source>
</evidence>
<dbReference type="SMART" id="SM00283">
    <property type="entry name" value="MA"/>
    <property type="match status" value="1"/>
</dbReference>
<evidence type="ECO:0000256" key="7">
    <source>
        <dbReference type="SAM" id="Phobius"/>
    </source>
</evidence>
<keyword evidence="4 6" id="KW-0807">Transducer</keyword>
<gene>
    <name evidence="10" type="ORF">PAHA3_5623</name>
</gene>
<dbReference type="Proteomes" id="UP000069697">
    <property type="component" value="Unassembled WGS sequence"/>
</dbReference>
<dbReference type="CDD" id="cd06225">
    <property type="entry name" value="HAMP"/>
    <property type="match status" value="1"/>
</dbReference>
<dbReference type="RefSeq" id="WP_062837826.1">
    <property type="nucleotide sequence ID" value="NZ_BCNV01000011.1"/>
</dbReference>
<dbReference type="SMART" id="SM00304">
    <property type="entry name" value="HAMP"/>
    <property type="match status" value="2"/>
</dbReference>
<dbReference type="InterPro" id="IPR024478">
    <property type="entry name" value="HlyB_4HB_MCP"/>
</dbReference>
<evidence type="ECO:0000256" key="5">
    <source>
        <dbReference type="ARBA" id="ARBA00029447"/>
    </source>
</evidence>
<sequence length="564" mass="61333">MKRISISRKLLLGFLSVLILLVAVVVISYTQFRSVERTYTDLIKDRTAKLLVIKNMVIDVKSLQVELRNFVVEDNDKSAQDFQGFYEDYQKISDALRAEVTTEVMIDLLDRSSEISEEYYAYAQNVMDLKRQGRNNEITRLILETGPEIVSRFEQSIEALEQHQQSALDAGIVDANKLIHNVLRYIVMIGIASIVLGAAIALFMGRIISRPVAYVARSARQIADGDLTGEAIVVRNRDEIGDLAQSFNDMMVNLRQLIHQVGNNADRVAASSEELTASTEQTASATEQVAVTMEEIATGMDTQVRMVGDGFHTINELSTGFQQMTENTQNMSDEATNASAKTMSGNEAVQSAVGQMNSIHQTVQTLAAVIEELGNHSQEIGLMVESISEISAQTNLLSLNAAIEAARAGEHGRGFEVVATEVRKLSDQSAKSAEQISTLVAAINKGMSDAMQSMGEVTAEVQEGIELVHRAGGTFEEIREAVSNVAGQTQEVSASIEQMAAGVEQINVSMKTIMEVTENAAAGTEEVSATSEEQLSAMQEIASAANDLSSMAEGLQQSLSQFKV</sequence>
<dbReference type="Pfam" id="PF00672">
    <property type="entry name" value="HAMP"/>
    <property type="match status" value="1"/>
</dbReference>
<dbReference type="PROSITE" id="PS50111">
    <property type="entry name" value="CHEMOTAXIS_TRANSDUC_2"/>
    <property type="match status" value="1"/>
</dbReference>
<dbReference type="PANTHER" id="PTHR32089">
    <property type="entry name" value="METHYL-ACCEPTING CHEMOTAXIS PROTEIN MCPB"/>
    <property type="match status" value="1"/>
</dbReference>
<protein>
    <submittedName>
        <fullName evidence="10">Methyl-accepting chemotaxis sensory transducer</fullName>
    </submittedName>
</protein>
<organism evidence="10 11">
    <name type="scientific">Paenibacillus amylolyticus</name>
    <dbReference type="NCBI Taxonomy" id="1451"/>
    <lineage>
        <taxon>Bacteria</taxon>
        <taxon>Bacillati</taxon>
        <taxon>Bacillota</taxon>
        <taxon>Bacilli</taxon>
        <taxon>Bacillales</taxon>
        <taxon>Paenibacillaceae</taxon>
        <taxon>Paenibacillus</taxon>
    </lineage>
</organism>
<evidence type="ECO:0000256" key="4">
    <source>
        <dbReference type="ARBA" id="ARBA00023224"/>
    </source>
</evidence>
<comment type="subcellular location">
    <subcellularLocation>
        <location evidence="1">Cell membrane</location>
    </subcellularLocation>
</comment>
<dbReference type="InterPro" id="IPR004089">
    <property type="entry name" value="MCPsignal_dom"/>
</dbReference>
<dbReference type="CDD" id="cd11386">
    <property type="entry name" value="MCP_signal"/>
    <property type="match status" value="1"/>
</dbReference>
<dbReference type="PANTHER" id="PTHR32089:SF112">
    <property type="entry name" value="LYSOZYME-LIKE PROTEIN-RELATED"/>
    <property type="match status" value="1"/>
</dbReference>
<evidence type="ECO:0000259" key="8">
    <source>
        <dbReference type="PROSITE" id="PS50111"/>
    </source>
</evidence>
<dbReference type="Pfam" id="PF00015">
    <property type="entry name" value="MCPsignal"/>
    <property type="match status" value="1"/>
</dbReference>
<dbReference type="PROSITE" id="PS50885">
    <property type="entry name" value="HAMP"/>
    <property type="match status" value="1"/>
</dbReference>
<dbReference type="EMBL" id="BCNV01000011">
    <property type="protein sequence ID" value="GAS85489.1"/>
    <property type="molecule type" value="Genomic_DNA"/>
</dbReference>